<dbReference type="SMART" id="SM00331">
    <property type="entry name" value="PP2C_SIG"/>
    <property type="match status" value="1"/>
</dbReference>
<dbReference type="PROSITE" id="PS51746">
    <property type="entry name" value="PPM_2"/>
    <property type="match status" value="1"/>
</dbReference>
<comment type="caution">
    <text evidence="2">The sequence shown here is derived from an EMBL/GenBank/DDBJ whole genome shotgun (WGS) entry which is preliminary data.</text>
</comment>
<dbReference type="AlphaFoldDB" id="A0A5N0EM81"/>
<evidence type="ECO:0000313" key="3">
    <source>
        <dbReference type="Proteomes" id="UP000323876"/>
    </source>
</evidence>
<dbReference type="EMBL" id="VXLC01000003">
    <property type="protein sequence ID" value="KAA8889115.1"/>
    <property type="molecule type" value="Genomic_DNA"/>
</dbReference>
<dbReference type="Gene3D" id="3.60.40.10">
    <property type="entry name" value="PPM-type phosphatase domain"/>
    <property type="match status" value="1"/>
</dbReference>
<dbReference type="SUPFAM" id="SSF81606">
    <property type="entry name" value="PP2C-like"/>
    <property type="match status" value="1"/>
</dbReference>
<name>A0A5N0EM81_9NOCA</name>
<sequence>MCSAPVTDGHDPEVVRLTGTTWESLSRRGSRSLNADAAAAFSDPATGRTAFVVADGIGDHLAAARAARTAAEFAARIGARNGAHAGILGAQAELLRQFPQNEADSVLVVAVLPSAGQPDGPGDIAWVGDCRAYRWNGRVLHQITTDHTVGEFWRTRGYGAAPRLDHVVITSARTVRPADIGTATTGSSTGRLLLSTDGVHKRLDIAAIKAILAGEQSPANAADTLVDSALQAGGTDNTTALVADCRPLP</sequence>
<dbReference type="RefSeq" id="WP_150401390.1">
    <property type="nucleotide sequence ID" value="NZ_VXLC01000003.1"/>
</dbReference>
<evidence type="ECO:0000259" key="1">
    <source>
        <dbReference type="PROSITE" id="PS51746"/>
    </source>
</evidence>
<keyword evidence="3" id="KW-1185">Reference proteome</keyword>
<dbReference type="InterPro" id="IPR001932">
    <property type="entry name" value="PPM-type_phosphatase-like_dom"/>
</dbReference>
<dbReference type="SMART" id="SM00332">
    <property type="entry name" value="PP2Cc"/>
    <property type="match status" value="1"/>
</dbReference>
<protein>
    <submittedName>
        <fullName evidence="2">Serine/threonine protein phosphatase</fullName>
    </submittedName>
</protein>
<feature type="domain" description="PPM-type phosphatase" evidence="1">
    <location>
        <begin position="21"/>
        <end position="245"/>
    </location>
</feature>
<accession>A0A5N0EM81</accession>
<gene>
    <name evidence="2" type="ORF">F3087_09020</name>
</gene>
<organism evidence="2 3">
    <name type="scientific">Nocardia colli</name>
    <dbReference type="NCBI Taxonomy" id="2545717"/>
    <lineage>
        <taxon>Bacteria</taxon>
        <taxon>Bacillati</taxon>
        <taxon>Actinomycetota</taxon>
        <taxon>Actinomycetes</taxon>
        <taxon>Mycobacteriales</taxon>
        <taxon>Nocardiaceae</taxon>
        <taxon>Nocardia</taxon>
    </lineage>
</organism>
<reference evidence="2 3" key="1">
    <citation type="submission" date="2019-09" db="EMBL/GenBank/DDBJ databases">
        <authorList>
            <person name="Wang X."/>
        </authorList>
    </citation>
    <scope>NUCLEOTIDE SEQUENCE [LARGE SCALE GENOMIC DNA]</scope>
    <source>
        <strain evidence="2 3">CICC 11023</strain>
    </source>
</reference>
<dbReference type="OrthoDB" id="9801841at2"/>
<evidence type="ECO:0000313" key="2">
    <source>
        <dbReference type="EMBL" id="KAA8889115.1"/>
    </source>
</evidence>
<proteinExistence type="predicted"/>
<dbReference type="Proteomes" id="UP000323876">
    <property type="component" value="Unassembled WGS sequence"/>
</dbReference>
<dbReference type="InterPro" id="IPR036457">
    <property type="entry name" value="PPM-type-like_dom_sf"/>
</dbReference>